<evidence type="ECO:0000256" key="9">
    <source>
        <dbReference type="SAM" id="MobiDB-lite"/>
    </source>
</evidence>
<evidence type="ECO:0000256" key="8">
    <source>
        <dbReference type="ARBA" id="ARBA00023242"/>
    </source>
</evidence>
<dbReference type="Pfam" id="PF10153">
    <property type="entry name" value="Efg1"/>
    <property type="match status" value="1"/>
</dbReference>
<dbReference type="PANTHER" id="PTHR33911">
    <property type="entry name" value="RRNA-PROCESSING PROTEIN EFG1"/>
    <property type="match status" value="1"/>
</dbReference>
<keyword evidence="7" id="KW-0175">Coiled coil</keyword>
<dbReference type="InterPro" id="IPR050786">
    <property type="entry name" value="EFG1_rRNA-proc"/>
</dbReference>
<organism evidence="10 11">
    <name type="scientific">Hyaloscypha hepaticicola</name>
    <dbReference type="NCBI Taxonomy" id="2082293"/>
    <lineage>
        <taxon>Eukaryota</taxon>
        <taxon>Fungi</taxon>
        <taxon>Dikarya</taxon>
        <taxon>Ascomycota</taxon>
        <taxon>Pezizomycotina</taxon>
        <taxon>Leotiomycetes</taxon>
        <taxon>Helotiales</taxon>
        <taxon>Hyaloscyphaceae</taxon>
        <taxon>Hyaloscypha</taxon>
    </lineage>
</organism>
<keyword evidence="6" id="KW-0698">rRNA processing</keyword>
<comment type="function">
    <text evidence="1">Involved in rRNA processing.</text>
</comment>
<keyword evidence="8" id="KW-0539">Nucleus</keyword>
<dbReference type="Proteomes" id="UP000235672">
    <property type="component" value="Unassembled WGS sequence"/>
</dbReference>
<dbReference type="AlphaFoldDB" id="A0A2J6QCL9"/>
<evidence type="ECO:0000256" key="3">
    <source>
        <dbReference type="ARBA" id="ARBA00006916"/>
    </source>
</evidence>
<comment type="similarity">
    <text evidence="3">Belongs to the EFG1 family.</text>
</comment>
<feature type="compositionally biased region" description="Basic and acidic residues" evidence="9">
    <location>
        <begin position="1"/>
        <end position="20"/>
    </location>
</feature>
<dbReference type="OrthoDB" id="47732at2759"/>
<evidence type="ECO:0000313" key="10">
    <source>
        <dbReference type="EMBL" id="PMD24013.1"/>
    </source>
</evidence>
<proteinExistence type="inferred from homology"/>
<dbReference type="InterPro" id="IPR019310">
    <property type="entry name" value="Efg1"/>
</dbReference>
<feature type="region of interest" description="Disordered" evidence="9">
    <location>
        <begin position="1"/>
        <end position="56"/>
    </location>
</feature>
<dbReference type="GO" id="GO:0030688">
    <property type="term" value="C:preribosome, small subunit precursor"/>
    <property type="evidence" value="ECO:0007669"/>
    <property type="project" value="TreeGrafter"/>
</dbReference>
<gene>
    <name evidence="10" type="ORF">NA56DRAFT_643296</name>
</gene>
<sequence length="297" mass="34105">MSTKRKYQEEDPQEAIHESRQFQVYGNAPKPSKKPRRLEPRVQRKQAHASSVNAIKKRIRDVTRKLERKEDLPANVRAEDERALAAYQQELGSAQAEKTRQKMIKKYHMVRFFERQKATRLLKKLRKRLLATESTEEVEILKAQMHVAEVDLNYTQYCPLSEPYVSLYPQKSSSADEPNQLKEASSKPKPPMWSEVEKCMKDGTLNRLRNRLSVGPPQVSKPSARKQAKAKPETAAVDVTGMNRRERRSQRGAKDSRTKNKSMAFAKNEAFGASQHAMAEENADQDDDSEGGFFEEE</sequence>
<evidence type="ECO:0000313" key="11">
    <source>
        <dbReference type="Proteomes" id="UP000235672"/>
    </source>
</evidence>
<dbReference type="GO" id="GO:0005730">
    <property type="term" value="C:nucleolus"/>
    <property type="evidence" value="ECO:0007669"/>
    <property type="project" value="UniProtKB-SubCell"/>
</dbReference>
<protein>
    <recommendedName>
        <fullName evidence="4">rRNA-processing protein EFG1</fullName>
    </recommendedName>
    <alternativeName>
        <fullName evidence="5">rRNA-processing protein efg1</fullName>
    </alternativeName>
</protein>
<feature type="region of interest" description="Disordered" evidence="9">
    <location>
        <begin position="209"/>
        <end position="297"/>
    </location>
</feature>
<evidence type="ECO:0000256" key="1">
    <source>
        <dbReference type="ARBA" id="ARBA00002773"/>
    </source>
</evidence>
<evidence type="ECO:0000256" key="6">
    <source>
        <dbReference type="ARBA" id="ARBA00022552"/>
    </source>
</evidence>
<reference evidence="10 11" key="1">
    <citation type="submission" date="2016-05" db="EMBL/GenBank/DDBJ databases">
        <title>A degradative enzymes factory behind the ericoid mycorrhizal symbiosis.</title>
        <authorList>
            <consortium name="DOE Joint Genome Institute"/>
            <person name="Martino E."/>
            <person name="Morin E."/>
            <person name="Grelet G."/>
            <person name="Kuo A."/>
            <person name="Kohler A."/>
            <person name="Daghino S."/>
            <person name="Barry K."/>
            <person name="Choi C."/>
            <person name="Cichocki N."/>
            <person name="Clum A."/>
            <person name="Copeland A."/>
            <person name="Hainaut M."/>
            <person name="Haridas S."/>
            <person name="Labutti K."/>
            <person name="Lindquist E."/>
            <person name="Lipzen A."/>
            <person name="Khouja H.-R."/>
            <person name="Murat C."/>
            <person name="Ohm R."/>
            <person name="Olson A."/>
            <person name="Spatafora J."/>
            <person name="Veneault-Fourrey C."/>
            <person name="Henrissat B."/>
            <person name="Grigoriev I."/>
            <person name="Martin F."/>
            <person name="Perotto S."/>
        </authorList>
    </citation>
    <scope>NUCLEOTIDE SEQUENCE [LARGE SCALE GENOMIC DNA]</scope>
    <source>
        <strain evidence="10 11">UAMH 7357</strain>
    </source>
</reference>
<dbReference type="PANTHER" id="PTHR33911:SF1">
    <property type="entry name" value="RRNA-PROCESSING PROTEIN EFG1"/>
    <property type="match status" value="1"/>
</dbReference>
<evidence type="ECO:0000256" key="7">
    <source>
        <dbReference type="ARBA" id="ARBA00023054"/>
    </source>
</evidence>
<feature type="compositionally biased region" description="Acidic residues" evidence="9">
    <location>
        <begin position="281"/>
        <end position="297"/>
    </location>
</feature>
<accession>A0A2J6QCL9</accession>
<feature type="region of interest" description="Disordered" evidence="9">
    <location>
        <begin position="169"/>
        <end position="194"/>
    </location>
</feature>
<dbReference type="EMBL" id="KZ613473">
    <property type="protein sequence ID" value="PMD24013.1"/>
    <property type="molecule type" value="Genomic_DNA"/>
</dbReference>
<evidence type="ECO:0000256" key="5">
    <source>
        <dbReference type="ARBA" id="ARBA00019827"/>
    </source>
</evidence>
<dbReference type="STRING" id="1745343.A0A2J6QCL9"/>
<name>A0A2J6QCL9_9HELO</name>
<comment type="subcellular location">
    <subcellularLocation>
        <location evidence="2">Nucleus</location>
        <location evidence="2">Nucleolus</location>
    </subcellularLocation>
</comment>
<evidence type="ECO:0000256" key="4">
    <source>
        <dbReference type="ARBA" id="ARBA00018689"/>
    </source>
</evidence>
<keyword evidence="11" id="KW-1185">Reference proteome</keyword>
<dbReference type="GO" id="GO:0000462">
    <property type="term" value="P:maturation of SSU-rRNA from tricistronic rRNA transcript (SSU-rRNA, 5.8S rRNA, LSU-rRNA)"/>
    <property type="evidence" value="ECO:0007669"/>
    <property type="project" value="TreeGrafter"/>
</dbReference>
<evidence type="ECO:0000256" key="2">
    <source>
        <dbReference type="ARBA" id="ARBA00004604"/>
    </source>
</evidence>